<dbReference type="OrthoDB" id="56222at2759"/>
<reference evidence="3" key="2">
    <citation type="submission" date="2021-04" db="EMBL/GenBank/DDBJ databases">
        <authorList>
            <person name="Podell S."/>
        </authorList>
    </citation>
    <scope>NUCLEOTIDE SEQUENCE</scope>
    <source>
        <strain evidence="3">Hildebrandi</strain>
    </source>
</reference>
<feature type="region of interest" description="Disordered" evidence="1">
    <location>
        <begin position="427"/>
        <end position="455"/>
    </location>
</feature>
<dbReference type="EMBL" id="JAGRRH010000010">
    <property type="protein sequence ID" value="KAG7362672.1"/>
    <property type="molecule type" value="Genomic_DNA"/>
</dbReference>
<evidence type="ECO:0000313" key="4">
    <source>
        <dbReference type="Proteomes" id="UP000693970"/>
    </source>
</evidence>
<sequence length="455" mass="49783">MIVKTWILLFFLSLVDIIRAFVSVVPFFKRASWKEQVAVLPTVAVSSSKEDATITTAAWMLDDMVLLYSSAARQSRKDDDKMISSYRQQEMTMLIEDIVLLQSRQDQPGEDDNDNDHDITVPELQKTTPSRDEDPATSLLEPLVAISQALDETILGSYNSEFSMDEMDRWVQQIASLNRELETQIQRTLPPPSTATLSKREAAAIEVAAVPVEEEDTIAPKHRQQCLTMEEIRSRLENLRILIDPTGNQLTRIPLVESQTIEATTTTGETRVTIESTGTEIQSDNLQRKTIPFDPSQVFFATVDDGTSVGEARSTDDKYPTMVLGTAIESNNENNITAISNTDNSNDEPDVLSAVVGVAALSAAAVTKIPLIAAGVALGPAIRTSIAYAKGRMAANYSSIANITDPAIVDGSVSPNPEEDIVISTVQAKKTKGQDGATENRSRPRVPYLQPDNLA</sequence>
<name>A0A9K3LID1_9STRA</name>
<gene>
    <name evidence="2" type="ORF">IV203_009430</name>
    <name evidence="3" type="ORF">IV203_026032</name>
</gene>
<feature type="region of interest" description="Disordered" evidence="1">
    <location>
        <begin position="105"/>
        <end position="136"/>
    </location>
</feature>
<dbReference type="EMBL" id="JAGRRH010000063">
    <property type="protein sequence ID" value="KAG7338164.1"/>
    <property type="molecule type" value="Genomic_DNA"/>
</dbReference>
<evidence type="ECO:0000313" key="2">
    <source>
        <dbReference type="EMBL" id="KAG7338164.1"/>
    </source>
</evidence>
<comment type="caution">
    <text evidence="3">The sequence shown here is derived from an EMBL/GenBank/DDBJ whole genome shotgun (WGS) entry which is preliminary data.</text>
</comment>
<reference evidence="3" key="1">
    <citation type="journal article" date="2021" name="Sci. Rep.">
        <title>Diploid genomic architecture of Nitzschia inconspicua, an elite biomass production diatom.</title>
        <authorList>
            <person name="Oliver A."/>
            <person name="Podell S."/>
            <person name="Pinowska A."/>
            <person name="Traller J.C."/>
            <person name="Smith S.R."/>
            <person name="McClure R."/>
            <person name="Beliaev A."/>
            <person name="Bohutskyi P."/>
            <person name="Hill E.A."/>
            <person name="Rabines A."/>
            <person name="Zheng H."/>
            <person name="Allen L.Z."/>
            <person name="Kuo A."/>
            <person name="Grigoriev I.V."/>
            <person name="Allen A.E."/>
            <person name="Hazlebeck D."/>
            <person name="Allen E.E."/>
        </authorList>
    </citation>
    <scope>NUCLEOTIDE SEQUENCE</scope>
    <source>
        <strain evidence="3">Hildebrandi</strain>
    </source>
</reference>
<accession>A0A9K3LID1</accession>
<keyword evidence="4" id="KW-1185">Reference proteome</keyword>
<proteinExistence type="predicted"/>
<dbReference type="AlphaFoldDB" id="A0A9K3LID1"/>
<evidence type="ECO:0000256" key="1">
    <source>
        <dbReference type="SAM" id="MobiDB-lite"/>
    </source>
</evidence>
<evidence type="ECO:0000313" key="3">
    <source>
        <dbReference type="EMBL" id="KAG7362672.1"/>
    </source>
</evidence>
<dbReference type="Proteomes" id="UP000693970">
    <property type="component" value="Unassembled WGS sequence"/>
</dbReference>
<protein>
    <submittedName>
        <fullName evidence="3">Uncharacterized protein</fullName>
    </submittedName>
</protein>
<organism evidence="3 4">
    <name type="scientific">Nitzschia inconspicua</name>
    <dbReference type="NCBI Taxonomy" id="303405"/>
    <lineage>
        <taxon>Eukaryota</taxon>
        <taxon>Sar</taxon>
        <taxon>Stramenopiles</taxon>
        <taxon>Ochrophyta</taxon>
        <taxon>Bacillariophyta</taxon>
        <taxon>Bacillariophyceae</taxon>
        <taxon>Bacillariophycidae</taxon>
        <taxon>Bacillariales</taxon>
        <taxon>Bacillariaceae</taxon>
        <taxon>Nitzschia</taxon>
    </lineage>
</organism>